<accession>A0A7G7YMP1</accession>
<dbReference type="Gene3D" id="3.40.50.1820">
    <property type="entry name" value="alpha/beta hydrolase"/>
    <property type="match status" value="2"/>
</dbReference>
<dbReference type="InterPro" id="IPR002018">
    <property type="entry name" value="CarbesteraseB"/>
</dbReference>
<proteinExistence type="predicted"/>
<protein>
    <submittedName>
        <fullName evidence="2">Carboxylesterase family protein</fullName>
    </submittedName>
</protein>
<dbReference type="EMBL" id="CP046883">
    <property type="protein sequence ID" value="QNH95761.1"/>
    <property type="molecule type" value="Genomic_DNA"/>
</dbReference>
<keyword evidence="3" id="KW-1185">Reference proteome</keyword>
<dbReference type="InterPro" id="IPR029058">
    <property type="entry name" value="AB_hydrolase_fold"/>
</dbReference>
<organism evidence="2 3">
    <name type="scientific">Corynebacterium anserum</name>
    <dbReference type="NCBI Taxonomy" id="2684406"/>
    <lineage>
        <taxon>Bacteria</taxon>
        <taxon>Bacillati</taxon>
        <taxon>Actinomycetota</taxon>
        <taxon>Actinomycetes</taxon>
        <taxon>Mycobacteriales</taxon>
        <taxon>Corynebacteriaceae</taxon>
        <taxon>Corynebacterium</taxon>
    </lineage>
</organism>
<name>A0A7G7YMP1_9CORY</name>
<dbReference type="KEGG" id="cans:GP473_02880"/>
<dbReference type="AlphaFoldDB" id="A0A7G7YMP1"/>
<dbReference type="SUPFAM" id="SSF53474">
    <property type="entry name" value="alpha/beta-Hydrolases"/>
    <property type="match status" value="1"/>
</dbReference>
<dbReference type="Proteomes" id="UP000515275">
    <property type="component" value="Chromosome"/>
</dbReference>
<dbReference type="InterPro" id="IPR050309">
    <property type="entry name" value="Type-B_Carboxylest/Lipase"/>
</dbReference>
<dbReference type="PANTHER" id="PTHR11559">
    <property type="entry name" value="CARBOXYLESTERASE"/>
    <property type="match status" value="1"/>
</dbReference>
<gene>
    <name evidence="2" type="ORF">GP473_02880</name>
</gene>
<evidence type="ECO:0000259" key="1">
    <source>
        <dbReference type="Pfam" id="PF00135"/>
    </source>
</evidence>
<reference evidence="2 3" key="1">
    <citation type="submission" date="2019-12" db="EMBL/GenBank/DDBJ databases">
        <title>Corynebacterium sp. nov., isolated from feces of the Anser Albifrons in China.</title>
        <authorList>
            <person name="Liu Q."/>
        </authorList>
    </citation>
    <scope>NUCLEOTIDE SEQUENCE [LARGE SCALE GENOMIC DNA]</scope>
    <source>
        <strain evidence="2 3">23H37-10</strain>
    </source>
</reference>
<evidence type="ECO:0000313" key="3">
    <source>
        <dbReference type="Proteomes" id="UP000515275"/>
    </source>
</evidence>
<evidence type="ECO:0000313" key="2">
    <source>
        <dbReference type="EMBL" id="QNH95761.1"/>
    </source>
</evidence>
<sequence length="490" mass="54600">MTITAQPNPELDVRIADGTVRGWSGPTASHWTAIPFVQEPQTVAERFAPPRPVQPFRGVVEAIPQGANSRCTLSVTRPAGKIDPEDKLPVIVFVHGGRFQEGHGDTSWYRGDAFAQSGCILVTVNYRFRFEGFLPLEGEPLPGDFDAAAEPPYFRAVEDVIEGLRWVQRNIGAFGGDASNVTAMGQSAGGTLVTYALGSPRTKDLIHRAVVLSQGAPRQSWEQRTGTAKMMLGGPLTYEHVSSLSQERVDRAFKYFARRYYDDCAVGLSPHMPANMHPVPLLTGSLRDEFARVGFAERLDTAYRSDNPLRRKWAKAWLPRVSQKFGIPARSQDWDEWLRYCNSVEPPRPMGRAIGDASIRKFSVATMEAHSRQAPTWVYEFHGGPGNVQERGTDAQHCGDLALVFDCLNVAPLTVTRFCGDYAPQRLQPLARRFHTIVANFAHGIEPDWPQFRAETGRLTKLFDMSDCSEDVVEDSHGPVRRFLYPEGER</sequence>
<dbReference type="Pfam" id="PF00135">
    <property type="entry name" value="COesterase"/>
    <property type="match status" value="1"/>
</dbReference>
<dbReference type="RefSeq" id="WP_186277111.1">
    <property type="nucleotide sequence ID" value="NZ_CP046883.1"/>
</dbReference>
<feature type="domain" description="Carboxylesterase type B" evidence="1">
    <location>
        <begin position="12"/>
        <end position="221"/>
    </location>
</feature>